<protein>
    <recommendedName>
        <fullName evidence="5">CCHC-type domain-containing protein</fullName>
    </recommendedName>
</protein>
<proteinExistence type="predicted"/>
<feature type="domain" description="DUF4283" evidence="1">
    <location>
        <begin position="60"/>
        <end position="139"/>
    </location>
</feature>
<dbReference type="AlphaFoldDB" id="A0A7J6HFW7"/>
<gene>
    <name evidence="3" type="ORF">F8388_005826</name>
</gene>
<organism evidence="3 4">
    <name type="scientific">Cannabis sativa</name>
    <name type="common">Hemp</name>
    <name type="synonym">Marijuana</name>
    <dbReference type="NCBI Taxonomy" id="3483"/>
    <lineage>
        <taxon>Eukaryota</taxon>
        <taxon>Viridiplantae</taxon>
        <taxon>Streptophyta</taxon>
        <taxon>Embryophyta</taxon>
        <taxon>Tracheophyta</taxon>
        <taxon>Spermatophyta</taxon>
        <taxon>Magnoliopsida</taxon>
        <taxon>eudicotyledons</taxon>
        <taxon>Gunneridae</taxon>
        <taxon>Pentapetalae</taxon>
        <taxon>rosids</taxon>
        <taxon>fabids</taxon>
        <taxon>Rosales</taxon>
        <taxon>Cannabaceae</taxon>
        <taxon>Cannabis</taxon>
    </lineage>
</organism>
<accession>A0A7J6HFW7</accession>
<evidence type="ECO:0000259" key="1">
    <source>
        <dbReference type="Pfam" id="PF14111"/>
    </source>
</evidence>
<dbReference type="EMBL" id="JAATIP010000011">
    <property type="protein sequence ID" value="KAF4394192.1"/>
    <property type="molecule type" value="Genomic_DNA"/>
</dbReference>
<dbReference type="Proteomes" id="UP000525078">
    <property type="component" value="Unassembled WGS sequence"/>
</dbReference>
<dbReference type="Pfam" id="PF14392">
    <property type="entry name" value="zf-CCHC_4"/>
    <property type="match status" value="1"/>
</dbReference>
<comment type="caution">
    <text evidence="3">The sequence shown here is derived from an EMBL/GenBank/DDBJ whole genome shotgun (WGS) entry which is preliminary data.</text>
</comment>
<dbReference type="PANTHER" id="PTHR31286:SF183">
    <property type="entry name" value="CCHC-TYPE DOMAIN-CONTAINING PROTEIN"/>
    <property type="match status" value="1"/>
</dbReference>
<sequence length="427" mass="49698">MIGYPILLDRLGLDRSVGIGLDDFLHTPIDYYEYYSTGGGGGEVLIAIDQEEEIQAFDDRCCLVGKFLTDRTIDFDAMRHMMASLWQPGKGLYIKELDTNRYLFQFYHELDIQSVIDGSPWTFNRIQLVFHRLKRGEDPRMVRFHKLDMWVQLHDLKYGFMSEWVVKHVGNYIGTFVKSDPKNFFGIWRDYLRVCVTIDIEKPLKRRMKLIKNDGEWIWTTFNYEHVPMFCFICGLIGHSERFCPRRFDQHFDDSSKLYGEWMKAPIRKKNYLIGAQWLRTGRDEDEGVVDGGDGDQSKKSGAMFNAPAVIRPNGRNQGENYGENHGRHMDTDQTRYQREKFVGVHDINNEEIGINEEIRSDGQLHDGQNDNESMLILESKRQRTEEAKQIATRVEENNMMGSFDEVNHDPKNVIQVGLGVQAHQSS</sequence>
<dbReference type="InterPro" id="IPR025558">
    <property type="entry name" value="DUF4283"/>
</dbReference>
<evidence type="ECO:0000259" key="2">
    <source>
        <dbReference type="Pfam" id="PF14392"/>
    </source>
</evidence>
<name>A0A7J6HFW7_CANSA</name>
<dbReference type="InterPro" id="IPR025836">
    <property type="entry name" value="Zn_knuckle_CX2CX4HX4C"/>
</dbReference>
<dbReference type="Pfam" id="PF14111">
    <property type="entry name" value="DUF4283"/>
    <property type="match status" value="1"/>
</dbReference>
<reference evidence="3 4" key="1">
    <citation type="journal article" date="2020" name="bioRxiv">
        <title>Sequence and annotation of 42 cannabis genomes reveals extensive copy number variation in cannabinoid synthesis and pathogen resistance genes.</title>
        <authorList>
            <person name="Mckernan K.J."/>
            <person name="Helbert Y."/>
            <person name="Kane L.T."/>
            <person name="Ebling H."/>
            <person name="Zhang L."/>
            <person name="Liu B."/>
            <person name="Eaton Z."/>
            <person name="Mclaughlin S."/>
            <person name="Kingan S."/>
            <person name="Baybayan P."/>
            <person name="Concepcion G."/>
            <person name="Jordan M."/>
            <person name="Riva A."/>
            <person name="Barbazuk W."/>
            <person name="Harkins T."/>
        </authorList>
    </citation>
    <scope>NUCLEOTIDE SEQUENCE [LARGE SCALE GENOMIC DNA]</scope>
    <source>
        <strain evidence="4">cv. Jamaican Lion 4</strain>
        <tissue evidence="3">Leaf</tissue>
    </source>
</reference>
<feature type="domain" description="Zinc knuckle CX2CX4HX4C" evidence="2">
    <location>
        <begin position="198"/>
        <end position="245"/>
    </location>
</feature>
<evidence type="ECO:0000313" key="4">
    <source>
        <dbReference type="Proteomes" id="UP000525078"/>
    </source>
</evidence>
<dbReference type="InterPro" id="IPR040256">
    <property type="entry name" value="At4g02000-like"/>
</dbReference>
<evidence type="ECO:0008006" key="5">
    <source>
        <dbReference type="Google" id="ProtNLM"/>
    </source>
</evidence>
<dbReference type="PANTHER" id="PTHR31286">
    <property type="entry name" value="GLYCINE-RICH CELL WALL STRUCTURAL PROTEIN 1.8-LIKE"/>
    <property type="match status" value="1"/>
</dbReference>
<evidence type="ECO:0000313" key="3">
    <source>
        <dbReference type="EMBL" id="KAF4394192.1"/>
    </source>
</evidence>